<accession>A0A328BC66</accession>
<keyword evidence="7" id="KW-0472">Membrane</keyword>
<dbReference type="InterPro" id="IPR036097">
    <property type="entry name" value="HisK_dim/P_sf"/>
</dbReference>
<feature type="transmembrane region" description="Helical" evidence="7">
    <location>
        <begin position="371"/>
        <end position="396"/>
    </location>
</feature>
<feature type="domain" description="Histidine kinase" evidence="9">
    <location>
        <begin position="423"/>
        <end position="638"/>
    </location>
</feature>
<evidence type="ECO:0000313" key="10">
    <source>
        <dbReference type="EMBL" id="RAK63456.1"/>
    </source>
</evidence>
<keyword evidence="7" id="KW-1133">Transmembrane helix</keyword>
<dbReference type="InterPro" id="IPR004358">
    <property type="entry name" value="Sig_transdc_His_kin-like_C"/>
</dbReference>
<keyword evidence="6" id="KW-0802">TPR repeat</keyword>
<keyword evidence="11" id="KW-1185">Reference proteome</keyword>
<feature type="signal peptide" evidence="8">
    <location>
        <begin position="1"/>
        <end position="22"/>
    </location>
</feature>
<evidence type="ECO:0000259" key="9">
    <source>
        <dbReference type="PROSITE" id="PS50109"/>
    </source>
</evidence>
<sequence>MRLLSLLCALLCAAPAGGAAVAAPVDSLRAQVAAARPDTTRVLLLVELCRQLDRRDADAAARYGQQGLQLARRIGFGRGEALCLNALAATALWQQDYVVASRYYQQELRLARTQPWAAQATALAWLGLGRVAAQEQEFEKADQYFRRALAGMRQYAAPAADVAMGQNHLAMLYAGWLRAGVAAPDSLPRLHERYARLALAAGRRPGVPRHARATAFNVLALVHQNAGRYDSAAHCHRAALRLHRLTGDQFSAAQTELSLGELLGLQNRWAQALPLLRAGTAEAHRLRAAGVEAEGYGLLAKAEAAAGRGMQAYGHAQRQLRLLDSLNSAERREALARLQVQFDTERQRSRVRALSQKARQQAQEARKQRHYLLLMVALLSATAAGLIGSGVLAWRLRRSRALLARQNAELTATRTEQDRLYALVAHDLRSPVVAFSGLADLMTRYIERQDMARLAGLGGRVRQAAESLRGLLDSLLGWALSQRGELQPLVESVPVTPLLSEVATLYQPGAEAAGVRLLVQAGPAGSVAADANMTRTILRNLVSNALRATPPGGTVALAAEERSEGIELRVADTGVGLAPERIAQLLSGQLTERLPGSSSTGLGLRLSVIFARIQQGRLSLESTPGQGTTARLLLPPAPIPAAGDAIPATGAARQALA</sequence>
<evidence type="ECO:0000256" key="5">
    <source>
        <dbReference type="ARBA" id="ARBA00023012"/>
    </source>
</evidence>
<keyword evidence="8" id="KW-0732">Signal</keyword>
<keyword evidence="3" id="KW-0808">Transferase</keyword>
<evidence type="ECO:0000256" key="3">
    <source>
        <dbReference type="ARBA" id="ARBA00022679"/>
    </source>
</evidence>
<keyword evidence="5" id="KW-0902">Two-component regulatory system</keyword>
<dbReference type="PRINTS" id="PR00344">
    <property type="entry name" value="BCTRLSENSOR"/>
</dbReference>
<dbReference type="OrthoDB" id="9810447at2"/>
<dbReference type="Gene3D" id="1.25.40.10">
    <property type="entry name" value="Tetratricopeptide repeat domain"/>
    <property type="match status" value="2"/>
</dbReference>
<evidence type="ECO:0000313" key="11">
    <source>
        <dbReference type="Proteomes" id="UP000248553"/>
    </source>
</evidence>
<reference evidence="11" key="1">
    <citation type="submission" date="2018-05" db="EMBL/GenBank/DDBJ databases">
        <authorList>
            <person name="Nie L."/>
        </authorList>
    </citation>
    <scope>NUCLEOTIDE SEQUENCE [LARGE SCALE GENOMIC DNA]</scope>
    <source>
        <strain evidence="11">NL</strain>
    </source>
</reference>
<dbReference type="AlphaFoldDB" id="A0A328BC66"/>
<dbReference type="InterPro" id="IPR036890">
    <property type="entry name" value="HATPase_C_sf"/>
</dbReference>
<dbReference type="InterPro" id="IPR003594">
    <property type="entry name" value="HATPase_dom"/>
</dbReference>
<dbReference type="SUPFAM" id="SSF55874">
    <property type="entry name" value="ATPase domain of HSP90 chaperone/DNA topoisomerase II/histidine kinase"/>
    <property type="match status" value="1"/>
</dbReference>
<evidence type="ECO:0000256" key="7">
    <source>
        <dbReference type="SAM" id="Phobius"/>
    </source>
</evidence>
<evidence type="ECO:0000256" key="2">
    <source>
        <dbReference type="ARBA" id="ARBA00012438"/>
    </source>
</evidence>
<dbReference type="Gene3D" id="1.10.287.130">
    <property type="match status" value="1"/>
</dbReference>
<dbReference type="SUPFAM" id="SSF47384">
    <property type="entry name" value="Homodimeric domain of signal transducing histidine kinase"/>
    <property type="match status" value="1"/>
</dbReference>
<dbReference type="InterPro" id="IPR005467">
    <property type="entry name" value="His_kinase_dom"/>
</dbReference>
<comment type="caution">
    <text evidence="10">The sequence shown here is derived from an EMBL/GenBank/DDBJ whole genome shotgun (WGS) entry which is preliminary data.</text>
</comment>
<proteinExistence type="predicted"/>
<dbReference type="SMART" id="SM00387">
    <property type="entry name" value="HATPase_c"/>
    <property type="match status" value="1"/>
</dbReference>
<dbReference type="SUPFAM" id="SSF48452">
    <property type="entry name" value="TPR-like"/>
    <property type="match status" value="1"/>
</dbReference>
<protein>
    <recommendedName>
        <fullName evidence="2">histidine kinase</fullName>
        <ecNumber evidence="2">2.7.13.3</ecNumber>
    </recommendedName>
</protein>
<keyword evidence="7" id="KW-0812">Transmembrane</keyword>
<organism evidence="10 11">
    <name type="scientific">Hymenobacter edaphi</name>
    <dbReference type="NCBI Taxonomy" id="2211146"/>
    <lineage>
        <taxon>Bacteria</taxon>
        <taxon>Pseudomonadati</taxon>
        <taxon>Bacteroidota</taxon>
        <taxon>Cytophagia</taxon>
        <taxon>Cytophagales</taxon>
        <taxon>Hymenobacteraceae</taxon>
        <taxon>Hymenobacter</taxon>
    </lineage>
</organism>
<dbReference type="PANTHER" id="PTHR43711">
    <property type="entry name" value="TWO-COMPONENT HISTIDINE KINASE"/>
    <property type="match status" value="1"/>
</dbReference>
<feature type="chain" id="PRO_5016453233" description="histidine kinase" evidence="8">
    <location>
        <begin position="23"/>
        <end position="657"/>
    </location>
</feature>
<dbReference type="Proteomes" id="UP000248553">
    <property type="component" value="Unassembled WGS sequence"/>
</dbReference>
<name>A0A328BC66_9BACT</name>
<keyword evidence="4" id="KW-0418">Kinase</keyword>
<dbReference type="Gene3D" id="3.30.565.10">
    <property type="entry name" value="Histidine kinase-like ATPase, C-terminal domain"/>
    <property type="match status" value="1"/>
</dbReference>
<evidence type="ECO:0000256" key="8">
    <source>
        <dbReference type="SAM" id="SignalP"/>
    </source>
</evidence>
<dbReference type="InterPro" id="IPR050736">
    <property type="entry name" value="Sensor_HK_Regulatory"/>
</dbReference>
<dbReference type="PROSITE" id="PS50005">
    <property type="entry name" value="TPR"/>
    <property type="match status" value="1"/>
</dbReference>
<gene>
    <name evidence="10" type="ORF">DLM85_20850</name>
</gene>
<dbReference type="PROSITE" id="PS50109">
    <property type="entry name" value="HIS_KIN"/>
    <property type="match status" value="1"/>
</dbReference>
<evidence type="ECO:0000256" key="6">
    <source>
        <dbReference type="PROSITE-ProRule" id="PRU00339"/>
    </source>
</evidence>
<dbReference type="PANTHER" id="PTHR43711:SF31">
    <property type="entry name" value="HISTIDINE KINASE"/>
    <property type="match status" value="1"/>
</dbReference>
<dbReference type="SMART" id="SM00028">
    <property type="entry name" value="TPR"/>
    <property type="match status" value="5"/>
</dbReference>
<evidence type="ECO:0000256" key="4">
    <source>
        <dbReference type="ARBA" id="ARBA00022777"/>
    </source>
</evidence>
<feature type="repeat" description="TPR" evidence="6">
    <location>
        <begin position="122"/>
        <end position="155"/>
    </location>
</feature>
<dbReference type="GO" id="GO:0000155">
    <property type="term" value="F:phosphorelay sensor kinase activity"/>
    <property type="evidence" value="ECO:0007669"/>
    <property type="project" value="InterPro"/>
</dbReference>
<dbReference type="Pfam" id="PF02518">
    <property type="entry name" value="HATPase_c"/>
    <property type="match status" value="1"/>
</dbReference>
<dbReference type="RefSeq" id="WP_111480118.1">
    <property type="nucleotide sequence ID" value="NZ_QHKM01000009.1"/>
</dbReference>
<evidence type="ECO:0000256" key="1">
    <source>
        <dbReference type="ARBA" id="ARBA00000085"/>
    </source>
</evidence>
<dbReference type="InterPro" id="IPR011990">
    <property type="entry name" value="TPR-like_helical_dom_sf"/>
</dbReference>
<dbReference type="EC" id="2.7.13.3" evidence="2"/>
<comment type="catalytic activity">
    <reaction evidence="1">
        <text>ATP + protein L-histidine = ADP + protein N-phospho-L-histidine.</text>
        <dbReference type="EC" id="2.7.13.3"/>
    </reaction>
</comment>
<dbReference type="EMBL" id="QHKM01000009">
    <property type="protein sequence ID" value="RAK63456.1"/>
    <property type="molecule type" value="Genomic_DNA"/>
</dbReference>
<dbReference type="InterPro" id="IPR019734">
    <property type="entry name" value="TPR_rpt"/>
</dbReference>